<dbReference type="RefSeq" id="WP_176846941.1">
    <property type="nucleotide sequence ID" value="NZ_CP061498.1"/>
</dbReference>
<comment type="similarity">
    <text evidence="1">Belongs to the LysR transcriptional regulatory family.</text>
</comment>
<dbReference type="InterPro" id="IPR036390">
    <property type="entry name" value="WH_DNA-bd_sf"/>
</dbReference>
<dbReference type="PROSITE" id="PS50931">
    <property type="entry name" value="HTH_LYSR"/>
    <property type="match status" value="1"/>
</dbReference>
<reference evidence="6 7" key="1">
    <citation type="submission" date="2016-10" db="EMBL/GenBank/DDBJ databases">
        <authorList>
            <person name="de Groot N.N."/>
        </authorList>
    </citation>
    <scope>NUCLEOTIDE SEQUENCE [LARGE SCALE GENOMIC DNA]</scope>
    <source>
        <strain evidence="6 7">CGMCC 1.8894</strain>
    </source>
</reference>
<evidence type="ECO:0000256" key="4">
    <source>
        <dbReference type="ARBA" id="ARBA00023163"/>
    </source>
</evidence>
<evidence type="ECO:0000313" key="7">
    <source>
        <dbReference type="Proteomes" id="UP000198539"/>
    </source>
</evidence>
<evidence type="ECO:0000256" key="2">
    <source>
        <dbReference type="ARBA" id="ARBA00023015"/>
    </source>
</evidence>
<dbReference type="Pfam" id="PF00126">
    <property type="entry name" value="HTH_1"/>
    <property type="match status" value="1"/>
</dbReference>
<dbReference type="SUPFAM" id="SSF53850">
    <property type="entry name" value="Periplasmic binding protein-like II"/>
    <property type="match status" value="1"/>
</dbReference>
<proteinExistence type="inferred from homology"/>
<keyword evidence="3" id="KW-0238">DNA-binding</keyword>
<dbReference type="Proteomes" id="UP000198539">
    <property type="component" value="Unassembled WGS sequence"/>
</dbReference>
<dbReference type="InterPro" id="IPR005119">
    <property type="entry name" value="LysR_subst-bd"/>
</dbReference>
<dbReference type="Gene3D" id="1.10.10.10">
    <property type="entry name" value="Winged helix-like DNA-binding domain superfamily/Winged helix DNA-binding domain"/>
    <property type="match status" value="1"/>
</dbReference>
<keyword evidence="2" id="KW-0805">Transcription regulation</keyword>
<dbReference type="PRINTS" id="PR00039">
    <property type="entry name" value="HTHLYSR"/>
</dbReference>
<evidence type="ECO:0000256" key="3">
    <source>
        <dbReference type="ARBA" id="ARBA00023125"/>
    </source>
</evidence>
<dbReference type="InterPro" id="IPR036388">
    <property type="entry name" value="WH-like_DNA-bd_sf"/>
</dbReference>
<dbReference type="PANTHER" id="PTHR30427:SF1">
    <property type="entry name" value="TRANSCRIPTIONAL ACTIVATOR PROTEIN LYSR"/>
    <property type="match status" value="1"/>
</dbReference>
<dbReference type="InterPro" id="IPR000847">
    <property type="entry name" value="LysR_HTH_N"/>
</dbReference>
<gene>
    <name evidence="6" type="ORF">SAMN04488238_103152</name>
</gene>
<organism evidence="6 7">
    <name type="scientific">Roseicitreum antarcticum</name>
    <dbReference type="NCBI Taxonomy" id="564137"/>
    <lineage>
        <taxon>Bacteria</taxon>
        <taxon>Pseudomonadati</taxon>
        <taxon>Pseudomonadota</taxon>
        <taxon>Alphaproteobacteria</taxon>
        <taxon>Rhodobacterales</taxon>
        <taxon>Paracoccaceae</taxon>
        <taxon>Roseicitreum</taxon>
    </lineage>
</organism>
<evidence type="ECO:0000256" key="1">
    <source>
        <dbReference type="ARBA" id="ARBA00009437"/>
    </source>
</evidence>
<name>A0A1H2VSK7_9RHOB</name>
<dbReference type="GO" id="GO:0003700">
    <property type="term" value="F:DNA-binding transcription factor activity"/>
    <property type="evidence" value="ECO:0007669"/>
    <property type="project" value="InterPro"/>
</dbReference>
<dbReference type="Pfam" id="PF03466">
    <property type="entry name" value="LysR_substrate"/>
    <property type="match status" value="1"/>
</dbReference>
<dbReference type="STRING" id="564137.SAMN04488238_103152"/>
<dbReference type="EMBL" id="FNOM01000003">
    <property type="protein sequence ID" value="SDW70924.1"/>
    <property type="molecule type" value="Genomic_DNA"/>
</dbReference>
<keyword evidence="7" id="KW-1185">Reference proteome</keyword>
<sequence length="301" mass="31472">MADTLGIELRHLRAFHAVMTLGSTVQAAERLGVSQPTVSRLVAELETAKGDRLFQRVGGRLVPRPGAEMLLAEVERALGAFDTVTGVGTGGAALRLAAPVGLITALIAPACQMLAAELHGLRLAVDVMSYRDTVDAVALGRVDLGLVKGPIDHPAIVAEPLMTVGTQVILPGTHPLAAQARISPADLAGVPLILLGRSRPFRVEVEDALGRAGVTPNVVIETQAVNAACSFVAQGMGLTLANALMARSELRDGLVARAFTVPIRHAFFVVRSHDTARPALLDRVTACIARVAQAFAPLPPD</sequence>
<evidence type="ECO:0000259" key="5">
    <source>
        <dbReference type="PROSITE" id="PS50931"/>
    </source>
</evidence>
<dbReference type="PANTHER" id="PTHR30427">
    <property type="entry name" value="TRANSCRIPTIONAL ACTIVATOR PROTEIN LYSR"/>
    <property type="match status" value="1"/>
</dbReference>
<keyword evidence="4" id="KW-0804">Transcription</keyword>
<dbReference type="GO" id="GO:0010628">
    <property type="term" value="P:positive regulation of gene expression"/>
    <property type="evidence" value="ECO:0007669"/>
    <property type="project" value="TreeGrafter"/>
</dbReference>
<dbReference type="AlphaFoldDB" id="A0A1H2VSK7"/>
<accession>A0A1H2VSK7</accession>
<dbReference type="SUPFAM" id="SSF46785">
    <property type="entry name" value="Winged helix' DNA-binding domain"/>
    <property type="match status" value="1"/>
</dbReference>
<evidence type="ECO:0000313" key="6">
    <source>
        <dbReference type="EMBL" id="SDW70924.1"/>
    </source>
</evidence>
<dbReference type="GO" id="GO:0043565">
    <property type="term" value="F:sequence-specific DNA binding"/>
    <property type="evidence" value="ECO:0007669"/>
    <property type="project" value="TreeGrafter"/>
</dbReference>
<protein>
    <submittedName>
        <fullName evidence="6">Transcriptional regulator, LysR family</fullName>
    </submittedName>
</protein>
<dbReference type="Gene3D" id="3.40.190.290">
    <property type="match status" value="1"/>
</dbReference>
<feature type="domain" description="HTH lysR-type" evidence="5">
    <location>
        <begin position="7"/>
        <end position="64"/>
    </location>
</feature>